<dbReference type="PROSITE" id="PS51318">
    <property type="entry name" value="TAT"/>
    <property type="match status" value="1"/>
</dbReference>
<evidence type="ECO:0000313" key="2">
    <source>
        <dbReference type="EMBL" id="WEK36743.1"/>
    </source>
</evidence>
<accession>A0AAJ5WUD9</accession>
<dbReference type="InterPro" id="IPR011008">
    <property type="entry name" value="Dimeric_a/b-barrel"/>
</dbReference>
<dbReference type="Proteomes" id="UP001220610">
    <property type="component" value="Chromosome"/>
</dbReference>
<reference evidence="2" key="1">
    <citation type="submission" date="2023-03" db="EMBL/GenBank/DDBJ databases">
        <title>Andean soil-derived lignocellulolytic bacterial consortium as a source of novel taxa and putative plastic-active enzymes.</title>
        <authorList>
            <person name="Diaz-Garcia L."/>
            <person name="Chuvochina M."/>
            <person name="Feuerriegel G."/>
            <person name="Bunk B."/>
            <person name="Sproer C."/>
            <person name="Streit W.R."/>
            <person name="Rodriguez L.M."/>
            <person name="Overmann J."/>
            <person name="Jimenez D.J."/>
        </authorList>
    </citation>
    <scope>NUCLEOTIDE SEQUENCE</scope>
    <source>
        <strain evidence="2">MAG 7</strain>
    </source>
</reference>
<evidence type="ECO:0000259" key="1">
    <source>
        <dbReference type="PROSITE" id="PS51502"/>
    </source>
</evidence>
<dbReference type="AlphaFoldDB" id="A0AAJ5WUD9"/>
<dbReference type="Gene3D" id="3.30.70.100">
    <property type="match status" value="1"/>
</dbReference>
<dbReference type="Pfam" id="PF07876">
    <property type="entry name" value="Dabb"/>
    <property type="match status" value="1"/>
</dbReference>
<dbReference type="SUPFAM" id="SSF54909">
    <property type="entry name" value="Dimeric alpha+beta barrel"/>
    <property type="match status" value="1"/>
</dbReference>
<organism evidence="2 3">
    <name type="scientific">Candidatus Pseudobacter hemicellulosilyticus</name>
    <dbReference type="NCBI Taxonomy" id="3121375"/>
    <lineage>
        <taxon>Bacteria</taxon>
        <taxon>Pseudomonadati</taxon>
        <taxon>Bacteroidota</taxon>
        <taxon>Chitinophagia</taxon>
        <taxon>Chitinophagales</taxon>
        <taxon>Chitinophagaceae</taxon>
        <taxon>Pseudobacter</taxon>
    </lineage>
</organism>
<dbReference type="EMBL" id="CP119311">
    <property type="protein sequence ID" value="WEK36743.1"/>
    <property type="molecule type" value="Genomic_DNA"/>
</dbReference>
<evidence type="ECO:0000313" key="3">
    <source>
        <dbReference type="Proteomes" id="UP001220610"/>
    </source>
</evidence>
<sequence>MNDNSRRQFLANSGKLALASGAGVLAVPEPAAGIRNKFIHHVYFWLKEPDNAEHKARLVAGLKKLSAVKTIREFHIGQPANTNREVIDRSYAVSWLLVFSNAADQESYQTDPDHLRFIEECSALWSKVVVYDSVDVV</sequence>
<dbReference type="SMART" id="SM00886">
    <property type="entry name" value="Dabb"/>
    <property type="match status" value="1"/>
</dbReference>
<gene>
    <name evidence="2" type="ORF">P0Y53_04445</name>
</gene>
<proteinExistence type="predicted"/>
<feature type="domain" description="Stress-response A/B barrel" evidence="1">
    <location>
        <begin position="38"/>
        <end position="133"/>
    </location>
</feature>
<dbReference type="InterPro" id="IPR006311">
    <property type="entry name" value="TAT_signal"/>
</dbReference>
<dbReference type="PROSITE" id="PS51502">
    <property type="entry name" value="S_R_A_B_BARREL"/>
    <property type="match status" value="1"/>
</dbReference>
<name>A0AAJ5WUD9_9BACT</name>
<dbReference type="InterPro" id="IPR013097">
    <property type="entry name" value="Dabb"/>
</dbReference>
<protein>
    <submittedName>
        <fullName evidence="2">Dabb family protein</fullName>
    </submittedName>
</protein>